<feature type="signal peptide" evidence="1">
    <location>
        <begin position="1"/>
        <end position="25"/>
    </location>
</feature>
<evidence type="ECO:0000313" key="2">
    <source>
        <dbReference type="EMBL" id="GFR64013.1"/>
    </source>
</evidence>
<organism evidence="2 3">
    <name type="scientific">Elysia marginata</name>
    <dbReference type="NCBI Taxonomy" id="1093978"/>
    <lineage>
        <taxon>Eukaryota</taxon>
        <taxon>Metazoa</taxon>
        <taxon>Spiralia</taxon>
        <taxon>Lophotrochozoa</taxon>
        <taxon>Mollusca</taxon>
        <taxon>Gastropoda</taxon>
        <taxon>Heterobranchia</taxon>
        <taxon>Euthyneura</taxon>
        <taxon>Panpulmonata</taxon>
        <taxon>Sacoglossa</taxon>
        <taxon>Placobranchoidea</taxon>
        <taxon>Plakobranchidae</taxon>
        <taxon>Elysia</taxon>
    </lineage>
</organism>
<proteinExistence type="predicted"/>
<protein>
    <submittedName>
        <fullName evidence="2">Dynein heavy chain 8, axonemal</fullName>
    </submittedName>
</protein>
<dbReference type="Proteomes" id="UP000762676">
    <property type="component" value="Unassembled WGS sequence"/>
</dbReference>
<keyword evidence="1" id="KW-0732">Signal</keyword>
<comment type="caution">
    <text evidence="2">The sequence shown here is derived from an EMBL/GenBank/DDBJ whole genome shotgun (WGS) entry which is preliminary data.</text>
</comment>
<keyword evidence="3" id="KW-1185">Reference proteome</keyword>
<accession>A0AAV4ES86</accession>
<dbReference type="EMBL" id="BMAT01003873">
    <property type="protein sequence ID" value="GFR64013.1"/>
    <property type="molecule type" value="Genomic_DNA"/>
</dbReference>
<evidence type="ECO:0000313" key="3">
    <source>
        <dbReference type="Proteomes" id="UP000762676"/>
    </source>
</evidence>
<reference evidence="2 3" key="1">
    <citation type="journal article" date="2021" name="Elife">
        <title>Chloroplast acquisition without the gene transfer in kleptoplastic sea slugs, Plakobranchus ocellatus.</title>
        <authorList>
            <person name="Maeda T."/>
            <person name="Takahashi S."/>
            <person name="Yoshida T."/>
            <person name="Shimamura S."/>
            <person name="Takaki Y."/>
            <person name="Nagai Y."/>
            <person name="Toyoda A."/>
            <person name="Suzuki Y."/>
            <person name="Arimoto A."/>
            <person name="Ishii H."/>
            <person name="Satoh N."/>
            <person name="Nishiyama T."/>
            <person name="Hasebe M."/>
            <person name="Maruyama T."/>
            <person name="Minagawa J."/>
            <person name="Obokata J."/>
            <person name="Shigenobu S."/>
        </authorList>
    </citation>
    <scope>NUCLEOTIDE SEQUENCE [LARGE SCALE GENOMIC DNA]</scope>
</reference>
<gene>
    <name evidence="2" type="ORF">ElyMa_001911300</name>
</gene>
<name>A0AAV4ES86_9GAST</name>
<feature type="chain" id="PRO_5043674509" evidence="1">
    <location>
        <begin position="26"/>
        <end position="118"/>
    </location>
</feature>
<evidence type="ECO:0000256" key="1">
    <source>
        <dbReference type="SAM" id="SignalP"/>
    </source>
</evidence>
<sequence>MHTMLFSFLWSLLWISLFPLPLSLSTTCVTSYQTNTAKNVLDTIQGIQPKDSGGGSGETREAVVYRLAEEMLGKLPPDYIPFEVSADSFVKALFRGRYCWANCYRTKYRLMSVFTLLF</sequence>
<dbReference type="AlphaFoldDB" id="A0AAV4ES86"/>